<keyword evidence="3" id="KW-1185">Reference proteome</keyword>
<dbReference type="Proteomes" id="UP001548590">
    <property type="component" value="Unassembled WGS sequence"/>
</dbReference>
<evidence type="ECO:0000256" key="1">
    <source>
        <dbReference type="SAM" id="SignalP"/>
    </source>
</evidence>
<feature type="chain" id="PRO_5047104385" evidence="1">
    <location>
        <begin position="23"/>
        <end position="230"/>
    </location>
</feature>
<dbReference type="RefSeq" id="WP_345924090.1">
    <property type="nucleotide sequence ID" value="NZ_JBDIVF010000001.1"/>
</dbReference>
<proteinExistence type="predicted"/>
<dbReference type="InterPro" id="IPR025245">
    <property type="entry name" value="DUF4197"/>
</dbReference>
<organism evidence="2 3">
    <name type="scientific">Uliginosibacterium paludis</name>
    <dbReference type="NCBI Taxonomy" id="1615952"/>
    <lineage>
        <taxon>Bacteria</taxon>
        <taxon>Pseudomonadati</taxon>
        <taxon>Pseudomonadota</taxon>
        <taxon>Betaproteobacteria</taxon>
        <taxon>Rhodocyclales</taxon>
        <taxon>Zoogloeaceae</taxon>
        <taxon>Uliginosibacterium</taxon>
    </lineage>
</organism>
<sequence>MSHPFRALTTLLLCGLMPLAQAGLLDALSDRDAAGGMREALSQGAEIAVKSLGRQDGFLGNPAVRIELPGSLQKAETALRMMGQGEVVDELKTNMNRAAEQAVPEARALLVSAVKQMSVQDVKQVLGGGEDAATQYFREKTTAQLTQRFLPVVSKVTGRLALAQQYNALAGKAASFGLLRAEDASVEQYVTRKALDGLFLMIAEQEREIRQNPAQAAGALAKKVFSALGR</sequence>
<evidence type="ECO:0000313" key="3">
    <source>
        <dbReference type="Proteomes" id="UP001548590"/>
    </source>
</evidence>
<dbReference type="EMBL" id="JBEWLZ010000002">
    <property type="protein sequence ID" value="MET1489004.1"/>
    <property type="molecule type" value="Genomic_DNA"/>
</dbReference>
<name>A0ABV2CM74_9RHOO</name>
<dbReference type="Pfam" id="PF13852">
    <property type="entry name" value="DUF4197"/>
    <property type="match status" value="1"/>
</dbReference>
<accession>A0ABV2CM74</accession>
<keyword evidence="1" id="KW-0732">Signal</keyword>
<reference evidence="2 3" key="1">
    <citation type="submission" date="2024-07" db="EMBL/GenBank/DDBJ databases">
        <title>Uliginosibacterium paludis KCTC:42655.</title>
        <authorList>
            <person name="Kim M.K."/>
        </authorList>
    </citation>
    <scope>NUCLEOTIDE SEQUENCE [LARGE SCALE GENOMIC DNA]</scope>
    <source>
        <strain evidence="2 3">KCTC 42655</strain>
    </source>
</reference>
<evidence type="ECO:0000313" key="2">
    <source>
        <dbReference type="EMBL" id="MET1489004.1"/>
    </source>
</evidence>
<feature type="signal peptide" evidence="1">
    <location>
        <begin position="1"/>
        <end position="22"/>
    </location>
</feature>
<gene>
    <name evidence="2" type="ORF">ABVT11_04140</name>
</gene>
<comment type="caution">
    <text evidence="2">The sequence shown here is derived from an EMBL/GenBank/DDBJ whole genome shotgun (WGS) entry which is preliminary data.</text>
</comment>
<protein>
    <submittedName>
        <fullName evidence="2">DUF4197 domain-containing protein</fullName>
    </submittedName>
</protein>